<organism evidence="1 2">
    <name type="scientific">Psychromonas ingrahamii (strain DSM 17664 / CCUG 51855 / 37)</name>
    <dbReference type="NCBI Taxonomy" id="357804"/>
    <lineage>
        <taxon>Bacteria</taxon>
        <taxon>Pseudomonadati</taxon>
        <taxon>Pseudomonadota</taxon>
        <taxon>Gammaproteobacteria</taxon>
        <taxon>Alteromonadales</taxon>
        <taxon>Psychromonadaceae</taxon>
        <taxon>Psychromonas</taxon>
    </lineage>
</organism>
<gene>
    <name evidence="1" type="ordered locus">Ping_0594</name>
</gene>
<proteinExistence type="predicted"/>
<dbReference type="EMBL" id="CP000510">
    <property type="protein sequence ID" value="ABM02448.1"/>
    <property type="molecule type" value="Genomic_DNA"/>
</dbReference>
<protein>
    <submittedName>
        <fullName evidence="1">Uncharacterized protein</fullName>
    </submittedName>
</protein>
<reference evidence="1 2" key="1">
    <citation type="submission" date="2007-01" db="EMBL/GenBank/DDBJ databases">
        <title>Complete sequence of Psychromonas ingrahamii 37.</title>
        <authorList>
            <consortium name="US DOE Joint Genome Institute"/>
            <person name="Copeland A."/>
            <person name="Lucas S."/>
            <person name="Lapidus A."/>
            <person name="Barry K."/>
            <person name="Detter J.C."/>
            <person name="Glavina del Rio T."/>
            <person name="Hammon N."/>
            <person name="Israni S."/>
            <person name="Dalin E."/>
            <person name="Tice H."/>
            <person name="Pitluck S."/>
            <person name="Thompson L.S."/>
            <person name="Brettin T."/>
            <person name="Bruce D."/>
            <person name="Han C."/>
            <person name="Tapia R."/>
            <person name="Schmutz J."/>
            <person name="Larimer F."/>
            <person name="Land M."/>
            <person name="Hauser L."/>
            <person name="Kyrpides N."/>
            <person name="Ivanova N."/>
            <person name="Staley J."/>
            <person name="Richardson P."/>
        </authorList>
    </citation>
    <scope>NUCLEOTIDE SEQUENCE [LARGE SCALE GENOMIC DNA]</scope>
    <source>
        <strain evidence="1 2">37</strain>
    </source>
</reference>
<evidence type="ECO:0000313" key="1">
    <source>
        <dbReference type="EMBL" id="ABM02448.1"/>
    </source>
</evidence>
<accession>A1SSI3</accession>
<dbReference type="AlphaFoldDB" id="A1SSI3"/>
<name>A1SSI3_PSYIN</name>
<dbReference type="KEGG" id="pin:Ping_0594"/>
<dbReference type="eggNOG" id="ENOG502ZB9Q">
    <property type="taxonomic scope" value="Bacteria"/>
</dbReference>
<keyword evidence="2" id="KW-1185">Reference proteome</keyword>
<dbReference type="RefSeq" id="WP_011769007.1">
    <property type="nucleotide sequence ID" value="NC_008709.1"/>
</dbReference>
<sequence>MNNEFNVEILSFLKISEIENAWTADDYKALLSMIDMGEDELGGMSESELKEMCLMSLNDLEAHESAKLLLAHIFKDEITAGKIDQISHQMLEKNLWEVHADPAYHMSLFNAYELLRKAYNGTFTEPTGVKFTIKISADKKESFDIFDGSLHAVIVRLLANGLKKSAILNRLFEEKIIGESFPEAKNILWILKELSTTDNERQYEITSSYLWFGELEDVTPFDADAHADREEEDQETK</sequence>
<dbReference type="Proteomes" id="UP000000639">
    <property type="component" value="Chromosome"/>
</dbReference>
<dbReference type="OrthoDB" id="1118033at2"/>
<dbReference type="HOGENOM" id="CLU_1213257_0_0_6"/>
<evidence type="ECO:0000313" key="2">
    <source>
        <dbReference type="Proteomes" id="UP000000639"/>
    </source>
</evidence>